<dbReference type="Proteomes" id="UP000234341">
    <property type="component" value="Unassembled WGS sequence"/>
</dbReference>
<accession>A0A2N5C7W7</accession>
<dbReference type="AlphaFoldDB" id="A0A2N5C7W7"/>
<evidence type="ECO:0000313" key="3">
    <source>
        <dbReference type="Proteomes" id="UP000234341"/>
    </source>
</evidence>
<evidence type="ECO:0008006" key="4">
    <source>
        <dbReference type="Google" id="ProtNLM"/>
    </source>
</evidence>
<proteinExistence type="predicted"/>
<dbReference type="RefSeq" id="WP_101683691.1">
    <property type="nucleotide sequence ID" value="NZ_PJRP01000012.1"/>
</dbReference>
<evidence type="ECO:0000256" key="1">
    <source>
        <dbReference type="SAM" id="Coils"/>
    </source>
</evidence>
<feature type="coiled-coil region" evidence="1">
    <location>
        <begin position="19"/>
        <end position="46"/>
    </location>
</feature>
<reference evidence="2 3" key="1">
    <citation type="submission" date="2017-12" db="EMBL/GenBank/DDBJ databases">
        <title>Genome sequence of the active heterotrophic nitrifier-denitrifier, Cupriavidus pauculus UM1.</title>
        <authorList>
            <person name="Putonti C."/>
            <person name="Castignetti D."/>
        </authorList>
    </citation>
    <scope>NUCLEOTIDE SEQUENCE [LARGE SCALE GENOMIC DNA]</scope>
    <source>
        <strain evidence="2 3">UM1</strain>
    </source>
</reference>
<organism evidence="2 3">
    <name type="scientific">Cupriavidus pauculus</name>
    <dbReference type="NCBI Taxonomy" id="82633"/>
    <lineage>
        <taxon>Bacteria</taxon>
        <taxon>Pseudomonadati</taxon>
        <taxon>Pseudomonadota</taxon>
        <taxon>Betaproteobacteria</taxon>
        <taxon>Burkholderiales</taxon>
        <taxon>Burkholderiaceae</taxon>
        <taxon>Cupriavidus</taxon>
    </lineage>
</organism>
<gene>
    <name evidence="2" type="ORF">CYJ10_22635</name>
</gene>
<evidence type="ECO:0000313" key="2">
    <source>
        <dbReference type="EMBL" id="PLP98302.1"/>
    </source>
</evidence>
<dbReference type="EMBL" id="PJRP01000012">
    <property type="protein sequence ID" value="PLP98302.1"/>
    <property type="molecule type" value="Genomic_DNA"/>
</dbReference>
<dbReference type="Gene3D" id="3.90.20.10">
    <property type="match status" value="1"/>
</dbReference>
<keyword evidence="1" id="KW-0175">Coiled coil</keyword>
<name>A0A2N5C7W7_9BURK</name>
<dbReference type="OrthoDB" id="6537388at2"/>
<protein>
    <recommendedName>
        <fullName evidence="4">t-SNARE coiled-coil homology domain-containing protein</fullName>
    </recommendedName>
</protein>
<comment type="caution">
    <text evidence="2">The sequence shown here is derived from an EMBL/GenBank/DDBJ whole genome shotgun (WGS) entry which is preliminary data.</text>
</comment>
<sequence length="71" mass="8303">MQAEVKPLVARLDGVDKYLEQIDIRLDRMDDRFDKMDERMDRVEVKLDKVADDVGVLVQVVSRLAEDRERG</sequence>